<evidence type="ECO:0000313" key="3">
    <source>
        <dbReference type="Proteomes" id="UP000824469"/>
    </source>
</evidence>
<gene>
    <name evidence="2" type="ORF">KI387_015747</name>
</gene>
<dbReference type="AlphaFoldDB" id="A0AA38LDE6"/>
<dbReference type="GO" id="GO:0031146">
    <property type="term" value="P:SCF-dependent proteasomal ubiquitin-dependent protein catabolic process"/>
    <property type="evidence" value="ECO:0007669"/>
    <property type="project" value="TreeGrafter"/>
</dbReference>
<dbReference type="EMBL" id="JAHRHJ020000003">
    <property type="protein sequence ID" value="KAH9321108.1"/>
    <property type="molecule type" value="Genomic_DNA"/>
</dbReference>
<feature type="compositionally biased region" description="Basic residues" evidence="1">
    <location>
        <begin position="424"/>
        <end position="434"/>
    </location>
</feature>
<comment type="caution">
    <text evidence="2">The sequence shown here is derived from an EMBL/GenBank/DDBJ whole genome shotgun (WGS) entry which is preliminary data.</text>
</comment>
<feature type="non-terminal residue" evidence="2">
    <location>
        <position position="1"/>
    </location>
</feature>
<dbReference type="InterPro" id="IPR006553">
    <property type="entry name" value="Leu-rich_rpt_Cys-con_subtyp"/>
</dbReference>
<keyword evidence="3" id="KW-1185">Reference proteome</keyword>
<dbReference type="GO" id="GO:0019005">
    <property type="term" value="C:SCF ubiquitin ligase complex"/>
    <property type="evidence" value="ECO:0007669"/>
    <property type="project" value="TreeGrafter"/>
</dbReference>
<dbReference type="Gene3D" id="3.80.10.10">
    <property type="entry name" value="Ribonuclease Inhibitor"/>
    <property type="match status" value="2"/>
</dbReference>
<feature type="compositionally biased region" description="Polar residues" evidence="1">
    <location>
        <begin position="361"/>
        <end position="391"/>
    </location>
</feature>
<feature type="region of interest" description="Disordered" evidence="1">
    <location>
        <begin position="161"/>
        <end position="439"/>
    </location>
</feature>
<evidence type="ECO:0000256" key="1">
    <source>
        <dbReference type="SAM" id="MobiDB-lite"/>
    </source>
</evidence>
<dbReference type="InterPro" id="IPR032675">
    <property type="entry name" value="LRR_dom_sf"/>
</dbReference>
<feature type="compositionally biased region" description="Acidic residues" evidence="1">
    <location>
        <begin position="234"/>
        <end position="245"/>
    </location>
</feature>
<dbReference type="SMART" id="SM00367">
    <property type="entry name" value="LRR_CC"/>
    <property type="match status" value="8"/>
</dbReference>
<reference evidence="2 3" key="1">
    <citation type="journal article" date="2021" name="Nat. Plants">
        <title>The Taxus genome provides insights into paclitaxel biosynthesis.</title>
        <authorList>
            <person name="Xiong X."/>
            <person name="Gou J."/>
            <person name="Liao Q."/>
            <person name="Li Y."/>
            <person name="Zhou Q."/>
            <person name="Bi G."/>
            <person name="Li C."/>
            <person name="Du R."/>
            <person name="Wang X."/>
            <person name="Sun T."/>
            <person name="Guo L."/>
            <person name="Liang H."/>
            <person name="Lu P."/>
            <person name="Wu Y."/>
            <person name="Zhang Z."/>
            <person name="Ro D.K."/>
            <person name="Shang Y."/>
            <person name="Huang S."/>
            <person name="Yan J."/>
        </authorList>
    </citation>
    <scope>NUCLEOTIDE SEQUENCE [LARGE SCALE GENOMIC DNA]</scope>
    <source>
        <strain evidence="2">Ta-2019</strain>
    </source>
</reference>
<feature type="compositionally biased region" description="Basic residues" evidence="1">
    <location>
        <begin position="214"/>
        <end position="223"/>
    </location>
</feature>
<feature type="compositionally biased region" description="Polar residues" evidence="1">
    <location>
        <begin position="161"/>
        <end position="173"/>
    </location>
</feature>
<feature type="compositionally biased region" description="Polar residues" evidence="1">
    <location>
        <begin position="254"/>
        <end position="275"/>
    </location>
</feature>
<feature type="compositionally biased region" description="Basic and acidic residues" evidence="1">
    <location>
        <begin position="325"/>
        <end position="347"/>
    </location>
</feature>
<feature type="compositionally biased region" description="Basic and acidic residues" evidence="1">
    <location>
        <begin position="634"/>
        <end position="646"/>
    </location>
</feature>
<feature type="region of interest" description="Disordered" evidence="1">
    <location>
        <begin position="90"/>
        <end position="109"/>
    </location>
</feature>
<sequence length="1070" mass="117131">MLEQWTVEVSAVHCFCSKVFWIKLCNTGAFFTYFLHVLIRKQILNYLWILFLEYAKARLTASELGGNPVLWETFTPTLIDNRTASVNCKTEMDRQSKSSRKLTPGSGTRVCSLRRSSRVSNRLSDTPIMPDNCVEVGYSSVMVTDNVQAGSLVDNVVGQESPVNKYNSTNSSRCTDKLSNRGQGRGRGKCKTSRTNAAIQEAHISGTGGGSRGGRGKGKRKLNPKTSREIKFSEDEESSDDESDKEDMAIAEGGTNNIVKGQESPVNKDNMTSSIGGKDNRSSRGQGRGMGRCKPSGMKADIQEAHTARTGRGNSSGRGKGKRKLNSETSREIKFSEDKSDEKETKSADNASDMEDMTNAEGGSNKNVKGQENPVNKDNMTSSSGGKDNGTSKGRGRGRGKRKSSSTHADFQEVHSAETGRGSRGGRVKGKKKLNHEASREIKFSEDASDEKEIKSYNNESDKEVMINAKGGSNNHVEIKNYSGQYSGEEISSTAECHVGDGILHIADPLDLVGEDVLQNVQQNQRQNHINGAADQDVMEVDAVPENHNQNYNNRVAELNGMEENAAHENHNQNHDNRDAEQNLMQDDDAPQNSNQNQSNRVSARHRFLEIARRRAAHFAFFDPKNEQPSTSQERPHPNSEGRSYEEIGDWPGPFSTARRLVEERAAALAARQKKLAESGKSASLIEWVPTREKDFSIQTVPPPLDELCLNVLCKHVEFIESLEGIPDTTKNKICRAFCASRMVTSQILRLFITGSQTEICVPDCSLVSEADLTELMAQCSTTNLEVLQLGMCGRGLTDGLLRATIACPSVGLPCLSRLSLNGAYRLSDAGLTTLVQAAPLLSSVELSRCSFLSEASINTLANHLAPVIRELRLEECHQLEASKILPALKKMHKLEVLSVAGIPSVTNEFVIEMIAYLCCNLKELSLADCGKLTNGAIEAIGAVCCGLNVLILDNLSLLTDTSLVYLTNGCRSLKTLSLKRCPFSDEAVAAFIFGSGNELYDLSLNSVKQVENHTILALVSNSSENLSRLDVSWCRKLTDEALGLLADSCPCLRELILFGCTQVTDKFLK</sequence>
<dbReference type="Proteomes" id="UP000824469">
    <property type="component" value="Unassembled WGS sequence"/>
</dbReference>
<organism evidence="2 3">
    <name type="scientific">Taxus chinensis</name>
    <name type="common">Chinese yew</name>
    <name type="synonym">Taxus wallichiana var. chinensis</name>
    <dbReference type="NCBI Taxonomy" id="29808"/>
    <lineage>
        <taxon>Eukaryota</taxon>
        <taxon>Viridiplantae</taxon>
        <taxon>Streptophyta</taxon>
        <taxon>Embryophyta</taxon>
        <taxon>Tracheophyta</taxon>
        <taxon>Spermatophyta</taxon>
        <taxon>Pinopsida</taxon>
        <taxon>Pinidae</taxon>
        <taxon>Conifers II</taxon>
        <taxon>Cupressales</taxon>
        <taxon>Taxaceae</taxon>
        <taxon>Taxus</taxon>
    </lineage>
</organism>
<dbReference type="OMA" id="TELMAQC"/>
<dbReference type="SUPFAM" id="SSF52047">
    <property type="entry name" value="RNI-like"/>
    <property type="match status" value="2"/>
</dbReference>
<name>A0AA38LDE6_TAXCH</name>
<feature type="compositionally biased region" description="Basic residues" evidence="1">
    <location>
        <begin position="394"/>
        <end position="405"/>
    </location>
</feature>
<accession>A0AA38LDE6</accession>
<proteinExistence type="predicted"/>
<evidence type="ECO:0000313" key="2">
    <source>
        <dbReference type="EMBL" id="KAH9321108.1"/>
    </source>
</evidence>
<protein>
    <submittedName>
        <fullName evidence="2">Uncharacterized protein</fullName>
    </submittedName>
</protein>
<feature type="region of interest" description="Disordered" evidence="1">
    <location>
        <begin position="620"/>
        <end position="650"/>
    </location>
</feature>
<dbReference type="PANTHER" id="PTHR13318:SF101">
    <property type="entry name" value="F-BOX_LRR PROTEIN"/>
    <property type="match status" value="1"/>
</dbReference>
<dbReference type="PANTHER" id="PTHR13318">
    <property type="entry name" value="PARTNER OF PAIRED, ISOFORM B-RELATED"/>
    <property type="match status" value="1"/>
</dbReference>